<keyword evidence="12" id="KW-1185">Reference proteome</keyword>
<gene>
    <name evidence="11" type="ORF">M9458_025331</name>
</gene>
<name>A0ABD0Q180_CIRMR</name>
<comment type="caution">
    <text evidence="11">The sequence shown here is derived from an EMBL/GenBank/DDBJ whole genome shotgun (WGS) entry which is preliminary data.</text>
</comment>
<proteinExistence type="inferred from homology"/>
<evidence type="ECO:0000259" key="10">
    <source>
        <dbReference type="PROSITE" id="PS51843"/>
    </source>
</evidence>
<keyword evidence="8" id="KW-0675">Receptor</keyword>
<evidence type="ECO:0000256" key="2">
    <source>
        <dbReference type="ARBA" id="ARBA00022723"/>
    </source>
</evidence>
<dbReference type="InterPro" id="IPR001728">
    <property type="entry name" value="ThyrH_rcpt"/>
</dbReference>
<evidence type="ECO:0000256" key="6">
    <source>
        <dbReference type="ARBA" id="ARBA00023125"/>
    </source>
</evidence>
<dbReference type="PROSITE" id="PS51843">
    <property type="entry name" value="NR_LBD"/>
    <property type="match status" value="1"/>
</dbReference>
<dbReference type="Gene3D" id="1.10.565.10">
    <property type="entry name" value="Retinoid X Receptor"/>
    <property type="match status" value="1"/>
</dbReference>
<comment type="similarity">
    <text evidence="1">Belongs to the nuclear hormone receptor family. NR1 subfamily.</text>
</comment>
<evidence type="ECO:0000256" key="3">
    <source>
        <dbReference type="ARBA" id="ARBA00022771"/>
    </source>
</evidence>
<evidence type="ECO:0000256" key="4">
    <source>
        <dbReference type="ARBA" id="ARBA00022833"/>
    </source>
</evidence>
<evidence type="ECO:0000256" key="5">
    <source>
        <dbReference type="ARBA" id="ARBA00023015"/>
    </source>
</evidence>
<feature type="non-terminal residue" evidence="11">
    <location>
        <position position="1"/>
    </location>
</feature>
<evidence type="ECO:0000313" key="12">
    <source>
        <dbReference type="Proteomes" id="UP001529510"/>
    </source>
</evidence>
<feature type="non-terminal residue" evidence="11">
    <location>
        <position position="59"/>
    </location>
</feature>
<reference evidence="11 12" key="1">
    <citation type="submission" date="2024-05" db="EMBL/GenBank/DDBJ databases">
        <title>Genome sequencing and assembly of Indian major carp, Cirrhinus mrigala (Hamilton, 1822).</title>
        <authorList>
            <person name="Mohindra V."/>
            <person name="Chowdhury L.M."/>
            <person name="Lal K."/>
            <person name="Jena J.K."/>
        </authorList>
    </citation>
    <scope>NUCLEOTIDE SEQUENCE [LARGE SCALE GENOMIC DNA]</scope>
    <source>
        <strain evidence="11">CM1030</strain>
        <tissue evidence="11">Blood</tissue>
    </source>
</reference>
<keyword evidence="6" id="KW-0238">DNA-binding</keyword>
<dbReference type="PANTHER" id="PTHR24085:SF8">
    <property type="entry name" value="RETINOIC ACID RECEPTOR ALPHA"/>
    <property type="match status" value="1"/>
</dbReference>
<dbReference type="AlphaFoldDB" id="A0ABD0Q180"/>
<evidence type="ECO:0000256" key="8">
    <source>
        <dbReference type="ARBA" id="ARBA00023170"/>
    </source>
</evidence>
<dbReference type="GO" id="GO:0003677">
    <property type="term" value="F:DNA binding"/>
    <property type="evidence" value="ECO:0007669"/>
    <property type="project" value="UniProtKB-KW"/>
</dbReference>
<evidence type="ECO:0000256" key="1">
    <source>
        <dbReference type="ARBA" id="ARBA00008092"/>
    </source>
</evidence>
<evidence type="ECO:0000313" key="11">
    <source>
        <dbReference type="EMBL" id="KAL0179889.1"/>
    </source>
</evidence>
<protein>
    <recommendedName>
        <fullName evidence="10">NR LBD domain-containing protein</fullName>
    </recommendedName>
</protein>
<dbReference type="EMBL" id="JAMKFB020000012">
    <property type="protein sequence ID" value="KAL0179889.1"/>
    <property type="molecule type" value="Genomic_DNA"/>
</dbReference>
<keyword evidence="3" id="KW-0863">Zinc-finger</keyword>
<keyword evidence="9" id="KW-0539">Nucleus</keyword>
<dbReference type="InterPro" id="IPR035500">
    <property type="entry name" value="NHR-like_dom_sf"/>
</dbReference>
<dbReference type="PANTHER" id="PTHR24085">
    <property type="entry name" value="NUCLEAR HORMONE RECEPTOR"/>
    <property type="match status" value="1"/>
</dbReference>
<keyword evidence="7" id="KW-0804">Transcription</keyword>
<dbReference type="InterPro" id="IPR000536">
    <property type="entry name" value="Nucl_hrmn_rcpt_lig-bd"/>
</dbReference>
<sequence length="59" mass="6588">SNSSERRVSLDVDLWDKFSELSTKCIIKTVEFAKQLPGFTTLTIADQITLLKAACLDIL</sequence>
<evidence type="ECO:0000256" key="7">
    <source>
        <dbReference type="ARBA" id="ARBA00023163"/>
    </source>
</evidence>
<dbReference type="PRINTS" id="PR00546">
    <property type="entry name" value="THYROIDHORMR"/>
</dbReference>
<dbReference type="InterPro" id="IPR001723">
    <property type="entry name" value="Nuclear_hrmn_rcpt"/>
</dbReference>
<keyword evidence="2" id="KW-0479">Metal-binding</keyword>
<keyword evidence="5" id="KW-0805">Transcription regulation</keyword>
<dbReference type="SUPFAM" id="SSF48508">
    <property type="entry name" value="Nuclear receptor ligand-binding domain"/>
    <property type="match status" value="1"/>
</dbReference>
<dbReference type="PRINTS" id="PR00398">
    <property type="entry name" value="STRDHORMONER"/>
</dbReference>
<organism evidence="11 12">
    <name type="scientific">Cirrhinus mrigala</name>
    <name type="common">Mrigala</name>
    <dbReference type="NCBI Taxonomy" id="683832"/>
    <lineage>
        <taxon>Eukaryota</taxon>
        <taxon>Metazoa</taxon>
        <taxon>Chordata</taxon>
        <taxon>Craniata</taxon>
        <taxon>Vertebrata</taxon>
        <taxon>Euteleostomi</taxon>
        <taxon>Actinopterygii</taxon>
        <taxon>Neopterygii</taxon>
        <taxon>Teleostei</taxon>
        <taxon>Ostariophysi</taxon>
        <taxon>Cypriniformes</taxon>
        <taxon>Cyprinidae</taxon>
        <taxon>Labeoninae</taxon>
        <taxon>Labeonini</taxon>
        <taxon>Cirrhinus</taxon>
    </lineage>
</organism>
<dbReference type="GO" id="GO:0008270">
    <property type="term" value="F:zinc ion binding"/>
    <property type="evidence" value="ECO:0007669"/>
    <property type="project" value="UniProtKB-KW"/>
</dbReference>
<dbReference type="Pfam" id="PF00104">
    <property type="entry name" value="Hormone_recep"/>
    <property type="match status" value="1"/>
</dbReference>
<accession>A0ABD0Q180</accession>
<keyword evidence="4" id="KW-0862">Zinc</keyword>
<dbReference type="Proteomes" id="UP001529510">
    <property type="component" value="Unassembled WGS sequence"/>
</dbReference>
<evidence type="ECO:0000256" key="9">
    <source>
        <dbReference type="ARBA" id="ARBA00023242"/>
    </source>
</evidence>
<feature type="domain" description="NR LBD" evidence="10">
    <location>
        <begin position="1"/>
        <end position="59"/>
    </location>
</feature>